<dbReference type="CDD" id="cd09275">
    <property type="entry name" value="RNase_HI_RT_DIRS1"/>
    <property type="match status" value="1"/>
</dbReference>
<accession>A0A5J4UBU7</accession>
<feature type="compositionally biased region" description="Basic and acidic residues" evidence="1">
    <location>
        <begin position="198"/>
        <end position="210"/>
    </location>
</feature>
<feature type="compositionally biased region" description="Polar residues" evidence="1">
    <location>
        <begin position="179"/>
        <end position="192"/>
    </location>
</feature>
<evidence type="ECO:0000313" key="3">
    <source>
        <dbReference type="EMBL" id="KAA6367643.1"/>
    </source>
</evidence>
<feature type="compositionally biased region" description="Basic and acidic residues" evidence="1">
    <location>
        <begin position="163"/>
        <end position="174"/>
    </location>
</feature>
<feature type="region of interest" description="Disordered" evidence="1">
    <location>
        <begin position="119"/>
        <end position="210"/>
    </location>
</feature>
<dbReference type="Proteomes" id="UP000324800">
    <property type="component" value="Unassembled WGS sequence"/>
</dbReference>
<dbReference type="PROSITE" id="PS50878">
    <property type="entry name" value="RT_POL"/>
    <property type="match status" value="1"/>
</dbReference>
<evidence type="ECO:0000256" key="1">
    <source>
        <dbReference type="SAM" id="MobiDB-lite"/>
    </source>
</evidence>
<dbReference type="InterPro" id="IPR036397">
    <property type="entry name" value="RNaseH_sf"/>
</dbReference>
<feature type="compositionally biased region" description="Basic and acidic residues" evidence="1">
    <location>
        <begin position="66"/>
        <end position="83"/>
    </location>
</feature>
<sequence>DGLVGNGCGTQLQAATNGNGHENHQAIDNTGNEDNNEQANDNRIGGQQLQNSQGSNNGTQHQQDGVNDKPEEIGSPHTTHPEQEIGNPNTSQPKVQPPLITKPPELGQVKGKVLILKQQIHQPNEHDTRSRTGQLKSGEKRQMQPQLLKTSPQNAPKATRPVQDPRNRNKDSTPKTRQKQSPIQRPMSQISWTEEERDQERREGRELENLETDKENREILDRIGTINSEIFGLMGNNQYERLYPIRIYPPVERQLEGTEEEAKEYKIMLEDELKENIVIPIKKEQIKWYNPTFMIKKIAEFHFKMNDSIEVKQTIRPGDWGTSLDLTSAFHHLIVQTESQPYLAFEFQNNRNTYRAMPFGTKHSPIYFATEMEPIMQQIKMKTEIRIINYVDDILLLHQNKEYLKNMTQRVIDTLKYFGFTMNMEKSEIEPNQTVIFLGWEWNLANTTVKTKQKKCLLLLHDLYNMKRWIKTETEITVKQTAKLIGKLNYLRLQFQEASLLLNTMDHQKAQAARLRGWNITMVMNKTAIPDINWWIAKLRANIPAQLIQIPPQMTMTTDAAPSGWGSTLEKEQEMIAMAHGTWNKRQAKLSSNNMEIKAITQGLLSFAKALKNSRVQSLAIRSDNSTAVFDIKKWRASTSLVKEIKQVHQIIEKLGIQIQITHLPGVRNEIADALSRLSRAGDYKLKEKIFRQTCLQMNLNPTIDLFSQHFNNLLPRF</sequence>
<feature type="domain" description="Reverse transcriptase" evidence="2">
    <location>
        <begin position="132"/>
        <end position="442"/>
    </location>
</feature>
<feature type="region of interest" description="Disordered" evidence="1">
    <location>
        <begin position="1"/>
        <end position="105"/>
    </location>
</feature>
<evidence type="ECO:0000259" key="2">
    <source>
        <dbReference type="PROSITE" id="PS50878"/>
    </source>
</evidence>
<feature type="compositionally biased region" description="Low complexity" evidence="1">
    <location>
        <begin position="45"/>
        <end position="63"/>
    </location>
</feature>
<dbReference type="InterPro" id="IPR000477">
    <property type="entry name" value="RT_dom"/>
</dbReference>
<proteinExistence type="predicted"/>
<dbReference type="Pfam" id="PF00078">
    <property type="entry name" value="RVT_1"/>
    <property type="match status" value="1"/>
</dbReference>
<organism evidence="3 4">
    <name type="scientific">Streblomastix strix</name>
    <dbReference type="NCBI Taxonomy" id="222440"/>
    <lineage>
        <taxon>Eukaryota</taxon>
        <taxon>Metamonada</taxon>
        <taxon>Preaxostyla</taxon>
        <taxon>Oxymonadida</taxon>
        <taxon>Streblomastigidae</taxon>
        <taxon>Streblomastix</taxon>
    </lineage>
</organism>
<dbReference type="InterPro" id="IPR043128">
    <property type="entry name" value="Rev_trsase/Diguanyl_cyclase"/>
</dbReference>
<protein>
    <submittedName>
        <fullName evidence="3">Putative reverse transcriptase</fullName>
    </submittedName>
</protein>
<feature type="non-terminal residue" evidence="3">
    <location>
        <position position="1"/>
    </location>
</feature>
<dbReference type="Gene3D" id="3.10.10.10">
    <property type="entry name" value="HIV Type 1 Reverse Transcriptase, subunit A, domain 1"/>
    <property type="match status" value="1"/>
</dbReference>
<dbReference type="GO" id="GO:0003676">
    <property type="term" value="F:nucleic acid binding"/>
    <property type="evidence" value="ECO:0007669"/>
    <property type="project" value="InterPro"/>
</dbReference>
<dbReference type="PANTHER" id="PTHR33050:SF7">
    <property type="entry name" value="RIBONUCLEASE H"/>
    <property type="match status" value="1"/>
</dbReference>
<reference evidence="3 4" key="1">
    <citation type="submission" date="2019-03" db="EMBL/GenBank/DDBJ databases">
        <title>Single cell metagenomics reveals metabolic interactions within the superorganism composed of flagellate Streblomastix strix and complex community of Bacteroidetes bacteria on its surface.</title>
        <authorList>
            <person name="Treitli S.C."/>
            <person name="Kolisko M."/>
            <person name="Husnik F."/>
            <person name="Keeling P."/>
            <person name="Hampl V."/>
        </authorList>
    </citation>
    <scope>NUCLEOTIDE SEQUENCE [LARGE SCALE GENOMIC DNA]</scope>
    <source>
        <strain evidence="3">ST1C</strain>
    </source>
</reference>
<keyword evidence="3" id="KW-0695">RNA-directed DNA polymerase</keyword>
<dbReference type="SUPFAM" id="SSF56672">
    <property type="entry name" value="DNA/RNA polymerases"/>
    <property type="match status" value="1"/>
</dbReference>
<dbReference type="OrthoDB" id="4022548at2759"/>
<dbReference type="PANTHER" id="PTHR33050">
    <property type="entry name" value="REVERSE TRANSCRIPTASE DOMAIN-CONTAINING PROTEIN"/>
    <property type="match status" value="1"/>
</dbReference>
<dbReference type="GO" id="GO:0003964">
    <property type="term" value="F:RNA-directed DNA polymerase activity"/>
    <property type="evidence" value="ECO:0007669"/>
    <property type="project" value="UniProtKB-KW"/>
</dbReference>
<dbReference type="InterPro" id="IPR043502">
    <property type="entry name" value="DNA/RNA_pol_sf"/>
</dbReference>
<evidence type="ECO:0000313" key="4">
    <source>
        <dbReference type="Proteomes" id="UP000324800"/>
    </source>
</evidence>
<feature type="compositionally biased region" description="Polar residues" evidence="1">
    <location>
        <begin position="9"/>
        <end position="41"/>
    </location>
</feature>
<dbReference type="Gene3D" id="3.30.70.270">
    <property type="match status" value="1"/>
</dbReference>
<keyword evidence="3" id="KW-0548">Nucleotidyltransferase</keyword>
<name>A0A5J4UBU7_9EUKA</name>
<dbReference type="Gene3D" id="3.30.420.10">
    <property type="entry name" value="Ribonuclease H-like superfamily/Ribonuclease H"/>
    <property type="match status" value="1"/>
</dbReference>
<feature type="compositionally biased region" description="Polar residues" evidence="1">
    <location>
        <begin position="143"/>
        <end position="156"/>
    </location>
</feature>
<dbReference type="EMBL" id="SNRW01018126">
    <property type="protein sequence ID" value="KAA6367643.1"/>
    <property type="molecule type" value="Genomic_DNA"/>
</dbReference>
<comment type="caution">
    <text evidence="3">The sequence shown here is derived from an EMBL/GenBank/DDBJ whole genome shotgun (WGS) entry which is preliminary data.</text>
</comment>
<feature type="non-terminal residue" evidence="3">
    <location>
        <position position="718"/>
    </location>
</feature>
<dbReference type="InterPro" id="IPR052055">
    <property type="entry name" value="Hepadnavirus_pol/RT"/>
</dbReference>
<dbReference type="AlphaFoldDB" id="A0A5J4UBU7"/>
<gene>
    <name evidence="3" type="ORF">EZS28_036830</name>
</gene>
<keyword evidence="3" id="KW-0808">Transferase</keyword>